<name>A0A430KTG6_9GAMM</name>
<gene>
    <name evidence="1" type="ORF">EH243_04125</name>
</gene>
<keyword evidence="2" id="KW-1185">Reference proteome</keyword>
<proteinExistence type="predicted"/>
<evidence type="ECO:0000313" key="1">
    <source>
        <dbReference type="EMBL" id="RTE66802.1"/>
    </source>
</evidence>
<comment type="caution">
    <text evidence="1">The sequence shown here is derived from an EMBL/GenBank/DDBJ whole genome shotgun (WGS) entry which is preliminary data.</text>
</comment>
<dbReference type="GO" id="GO:0016884">
    <property type="term" value="F:carbon-nitrogen ligase activity, with glutamine as amido-N-donor"/>
    <property type="evidence" value="ECO:0007669"/>
    <property type="project" value="InterPro"/>
</dbReference>
<dbReference type="RefSeq" id="WP_126157387.1">
    <property type="nucleotide sequence ID" value="NZ_RQXW01000003.1"/>
</dbReference>
<sequence>MSDLKQRISIEMKAAMRAKAKERLGTIRMILSELKRIEVDERIELDDVRVLATLDKMQKQRRDSIAQFNAAGRDDLADIEQRELLVIKEFLPQPLTEAELATIVKQAVIDSGAQNMQEMGKVMALVKPQVQGRADMGAISQLVKNALNS</sequence>
<reference evidence="1 2" key="1">
    <citation type="submission" date="2018-11" db="EMBL/GenBank/DDBJ databases">
        <title>The draft genome sequence of Amphritea opalescens ANRC-JH13T.</title>
        <authorList>
            <person name="Fang Z."/>
            <person name="Zhang Y."/>
            <person name="Han X."/>
        </authorList>
    </citation>
    <scope>NUCLEOTIDE SEQUENCE [LARGE SCALE GENOMIC DNA]</scope>
    <source>
        <strain evidence="1 2">ANRC-JH13</strain>
    </source>
</reference>
<dbReference type="InterPro" id="IPR003789">
    <property type="entry name" value="Asn/Gln_tRNA_amidoTrase-B-like"/>
</dbReference>
<evidence type="ECO:0000313" key="2">
    <source>
        <dbReference type="Proteomes" id="UP000283087"/>
    </source>
</evidence>
<dbReference type="Gene3D" id="1.10.10.410">
    <property type="match status" value="1"/>
</dbReference>
<dbReference type="InterPro" id="IPR019004">
    <property type="entry name" value="YqeY/Aim41"/>
</dbReference>
<dbReference type="Proteomes" id="UP000283087">
    <property type="component" value="Unassembled WGS sequence"/>
</dbReference>
<protein>
    <submittedName>
        <fullName evidence="1">GatB/YqeY domain-containing protein</fullName>
    </submittedName>
</protein>
<dbReference type="PANTHER" id="PTHR28055:SF1">
    <property type="entry name" value="ALTERED INHERITANCE OF MITOCHONDRIA PROTEIN 41, MITOCHONDRIAL"/>
    <property type="match status" value="1"/>
</dbReference>
<dbReference type="Gene3D" id="1.10.1510.10">
    <property type="entry name" value="Uncharacterised protein YqeY/AIM41 PF09424, N-terminal domain"/>
    <property type="match status" value="1"/>
</dbReference>
<dbReference type="PANTHER" id="PTHR28055">
    <property type="entry name" value="ALTERED INHERITANCE OF MITOCHONDRIA PROTEIN 41, MITOCHONDRIAL"/>
    <property type="match status" value="1"/>
</dbReference>
<dbReference type="InterPro" id="IPR023168">
    <property type="entry name" value="GatB_Yqey_C_2"/>
</dbReference>
<dbReference type="InterPro" id="IPR042184">
    <property type="entry name" value="YqeY/Aim41_N"/>
</dbReference>
<dbReference type="EMBL" id="RQXW01000003">
    <property type="protein sequence ID" value="RTE66802.1"/>
    <property type="molecule type" value="Genomic_DNA"/>
</dbReference>
<dbReference type="Pfam" id="PF09424">
    <property type="entry name" value="YqeY"/>
    <property type="match status" value="1"/>
</dbReference>
<accession>A0A430KTG6</accession>
<dbReference type="AlphaFoldDB" id="A0A430KTG6"/>
<dbReference type="OrthoDB" id="9788127at2"/>
<dbReference type="SUPFAM" id="SSF89095">
    <property type="entry name" value="GatB/YqeY motif"/>
    <property type="match status" value="1"/>
</dbReference>
<organism evidence="1 2">
    <name type="scientific">Amphritea opalescens</name>
    <dbReference type="NCBI Taxonomy" id="2490544"/>
    <lineage>
        <taxon>Bacteria</taxon>
        <taxon>Pseudomonadati</taxon>
        <taxon>Pseudomonadota</taxon>
        <taxon>Gammaproteobacteria</taxon>
        <taxon>Oceanospirillales</taxon>
        <taxon>Oceanospirillaceae</taxon>
        <taxon>Amphritea</taxon>
    </lineage>
</organism>